<name>A0A060C7C8_9HYPH</name>
<reference evidence="1" key="1">
    <citation type="journal article" date="2013" name="Environ. Microbiol.">
        <title>Seasonally variable intestinal metagenomes of the red palm weevil (Rhynchophorus ferrugineus).</title>
        <authorList>
            <person name="Jia S."/>
            <person name="Zhang X."/>
            <person name="Zhang G."/>
            <person name="Yin A."/>
            <person name="Zhang S."/>
            <person name="Li F."/>
            <person name="Wang L."/>
            <person name="Zhao D."/>
            <person name="Yun Q."/>
            <person name="Tala"/>
            <person name="Wang J."/>
            <person name="Sun G."/>
            <person name="Baabdullah M."/>
            <person name="Yu X."/>
            <person name="Hu S."/>
            <person name="Al-Mssallem I.S."/>
            <person name="Yu J."/>
        </authorList>
    </citation>
    <scope>NUCLEOTIDE SEQUENCE</scope>
</reference>
<evidence type="ECO:0000313" key="1">
    <source>
        <dbReference type="EMBL" id="AIA91139.1"/>
    </source>
</evidence>
<dbReference type="EMBL" id="KF123830">
    <property type="protein sequence ID" value="AIA91139.1"/>
    <property type="molecule type" value="Genomic_DNA"/>
</dbReference>
<dbReference type="AlphaFoldDB" id="A0A060C7C8"/>
<sequence length="105" mass="11042">MVAEAMSFGKPVISTDVGDAAAIVGDTGFIVPPGEPARLADAVRKLLDLDQTEYAALCAAAKGRIEKSYSLLRISELYDQFLRGVAAASRPSNMTSSLRIPDAGI</sequence>
<dbReference type="Gene3D" id="3.40.50.2000">
    <property type="entry name" value="Glycogen Phosphorylase B"/>
    <property type="match status" value="2"/>
</dbReference>
<accession>A0A060C7C8</accession>
<protein>
    <submittedName>
        <fullName evidence="1">Glycos_transf_1</fullName>
    </submittedName>
</protein>
<proteinExistence type="predicted"/>
<dbReference type="SUPFAM" id="SSF53756">
    <property type="entry name" value="UDP-Glycosyltransferase/glycogen phosphorylase"/>
    <property type="match status" value="1"/>
</dbReference>
<dbReference type="PANTHER" id="PTHR12526">
    <property type="entry name" value="GLYCOSYLTRANSFERASE"/>
    <property type="match status" value="1"/>
</dbReference>
<organism evidence="1">
    <name type="scientific">uncultured Rhizobium sp</name>
    <dbReference type="NCBI Taxonomy" id="155567"/>
    <lineage>
        <taxon>Bacteria</taxon>
        <taxon>Pseudomonadati</taxon>
        <taxon>Pseudomonadota</taxon>
        <taxon>Alphaproteobacteria</taxon>
        <taxon>Hyphomicrobiales</taxon>
        <taxon>Rhizobiaceae</taxon>
        <taxon>Rhizobium/Agrobacterium group</taxon>
        <taxon>Rhizobium</taxon>
        <taxon>environmental samples</taxon>
    </lineage>
</organism>
<dbReference type="Pfam" id="PF13692">
    <property type="entry name" value="Glyco_trans_1_4"/>
    <property type="match status" value="1"/>
</dbReference>